<evidence type="ECO:0000313" key="2">
    <source>
        <dbReference type="EMBL" id="PQM35675.1"/>
    </source>
</evidence>
<comment type="caution">
    <text evidence="2">The sequence shown here is derived from an EMBL/GenBank/DDBJ whole genome shotgun (WGS) entry which is preliminary data.</text>
</comment>
<proteinExistence type="predicted"/>
<organism evidence="2 3">
    <name type="scientific">Prunus yedoensis var. nudiflora</name>
    <dbReference type="NCBI Taxonomy" id="2094558"/>
    <lineage>
        <taxon>Eukaryota</taxon>
        <taxon>Viridiplantae</taxon>
        <taxon>Streptophyta</taxon>
        <taxon>Embryophyta</taxon>
        <taxon>Tracheophyta</taxon>
        <taxon>Spermatophyta</taxon>
        <taxon>Magnoliopsida</taxon>
        <taxon>eudicotyledons</taxon>
        <taxon>Gunneridae</taxon>
        <taxon>Pentapetalae</taxon>
        <taxon>rosids</taxon>
        <taxon>fabids</taxon>
        <taxon>Rosales</taxon>
        <taxon>Rosaceae</taxon>
        <taxon>Amygdaloideae</taxon>
        <taxon>Amygdaleae</taxon>
        <taxon>Prunus</taxon>
    </lineage>
</organism>
<evidence type="ECO:0000313" key="3">
    <source>
        <dbReference type="Proteomes" id="UP000250321"/>
    </source>
</evidence>
<reference evidence="2 3" key="1">
    <citation type="submission" date="2018-02" db="EMBL/GenBank/DDBJ databases">
        <title>Draft genome of wild Prunus yedoensis var. nudiflora.</title>
        <authorList>
            <person name="Baek S."/>
            <person name="Kim J.-H."/>
            <person name="Choi K."/>
            <person name="Kim G.-B."/>
            <person name="Cho A."/>
            <person name="Jang H."/>
            <person name="Shin C.-H."/>
            <person name="Yu H.-J."/>
            <person name="Mun J.-H."/>
        </authorList>
    </citation>
    <scope>NUCLEOTIDE SEQUENCE [LARGE SCALE GENOMIC DNA]</scope>
    <source>
        <strain evidence="3">cv. Jeju island</strain>
        <tissue evidence="2">Leaf</tissue>
    </source>
</reference>
<sequence length="141" mass="16204">MAESEQQPEEAYAIKLQGDVPRYVLGPLYPLHPPDEVVRIWSEQSDDPLPFTMEFDWKSTWEALRPFKATKEASADSNPSQGEKRPLPSTQEVNISDVFLQMFGRTGTPPAMMLRFHQPMTQSLLDQEKFRRTYCTQARVG</sequence>
<feature type="region of interest" description="Disordered" evidence="1">
    <location>
        <begin position="69"/>
        <end position="91"/>
    </location>
</feature>
<evidence type="ECO:0000256" key="1">
    <source>
        <dbReference type="SAM" id="MobiDB-lite"/>
    </source>
</evidence>
<dbReference type="AlphaFoldDB" id="A0A314UDU6"/>
<dbReference type="Proteomes" id="UP000250321">
    <property type="component" value="Unassembled WGS sequence"/>
</dbReference>
<gene>
    <name evidence="2" type="ORF">Pyn_33514</name>
</gene>
<accession>A0A314UDU6</accession>
<keyword evidence="3" id="KW-1185">Reference proteome</keyword>
<dbReference type="EMBL" id="PJQY01003650">
    <property type="protein sequence ID" value="PQM35675.1"/>
    <property type="molecule type" value="Genomic_DNA"/>
</dbReference>
<name>A0A314UDU6_PRUYE</name>
<protein>
    <submittedName>
        <fullName evidence="2">Uncharacterized protein</fullName>
    </submittedName>
</protein>